<keyword evidence="1" id="KW-1133">Transmembrane helix</keyword>
<dbReference type="PANTHER" id="PTHR10974">
    <property type="entry name" value="FI08016P-RELATED"/>
    <property type="match status" value="1"/>
</dbReference>
<reference evidence="2" key="1">
    <citation type="journal article" date="2014" name="BMC Genomics">
        <title>Characterizing the developmental transcriptome of the oriental fruit fly, Bactrocera dorsalis (Diptera: Tephritidae) through comparative genomic analysis with Drosophila melanogaster utilizing modENCODE datasets.</title>
        <authorList>
            <person name="Geib S.M."/>
            <person name="Calla B."/>
            <person name="Hall B."/>
            <person name="Hou S."/>
            <person name="Manoukis N.C."/>
        </authorList>
    </citation>
    <scope>NUCLEOTIDE SEQUENCE</scope>
    <source>
        <strain evidence="2">Punador</strain>
    </source>
</reference>
<keyword evidence="1" id="KW-0472">Membrane</keyword>
<dbReference type="EMBL" id="GAKP01007856">
    <property type="protein sequence ID" value="JAC51096.1"/>
    <property type="molecule type" value="Transcribed_RNA"/>
</dbReference>
<dbReference type="FunFam" id="3.40.720.10:FF:000017">
    <property type="entry name" value="Predicted protein"/>
    <property type="match status" value="1"/>
</dbReference>
<dbReference type="Pfam" id="PF02995">
    <property type="entry name" value="DUF229"/>
    <property type="match status" value="1"/>
</dbReference>
<dbReference type="GeneID" id="105225996"/>
<keyword evidence="1" id="KW-0812">Transmembrane</keyword>
<evidence type="ECO:0000313" key="2">
    <source>
        <dbReference type="EMBL" id="JAC51095.1"/>
    </source>
</evidence>
<dbReference type="AlphaFoldDB" id="A0A034WAC0"/>
<dbReference type="KEGG" id="bdr:105225996"/>
<dbReference type="CDD" id="cd16021">
    <property type="entry name" value="ALP_like"/>
    <property type="match status" value="1"/>
</dbReference>
<dbReference type="PANTHER" id="PTHR10974:SF73">
    <property type="entry name" value="FI21235P1"/>
    <property type="match status" value="1"/>
</dbReference>
<organism evidence="2">
    <name type="scientific">Bactrocera dorsalis</name>
    <name type="common">Oriental fruit fly</name>
    <name type="synonym">Dacus dorsalis</name>
    <dbReference type="NCBI Taxonomy" id="27457"/>
    <lineage>
        <taxon>Eukaryota</taxon>
        <taxon>Metazoa</taxon>
        <taxon>Ecdysozoa</taxon>
        <taxon>Arthropoda</taxon>
        <taxon>Hexapoda</taxon>
        <taxon>Insecta</taxon>
        <taxon>Pterygota</taxon>
        <taxon>Neoptera</taxon>
        <taxon>Endopterygota</taxon>
        <taxon>Diptera</taxon>
        <taxon>Brachycera</taxon>
        <taxon>Muscomorpha</taxon>
        <taxon>Tephritoidea</taxon>
        <taxon>Tephritidae</taxon>
        <taxon>Bactrocera</taxon>
        <taxon>Bactrocera</taxon>
    </lineage>
</organism>
<dbReference type="EMBL" id="GAKP01007857">
    <property type="protein sequence ID" value="JAC51095.1"/>
    <property type="molecule type" value="Transcribed_RNA"/>
</dbReference>
<sequence length="706" mass="81210">MKDCLFTKIYKTTISKMRKIRRRFTYKIAALLAVLTVVLFLLFIGPQEMDRNEKILIIERSIRSTMNRGECRLPQLPLDDPEVMKYYHPVDQIQCGNPQDDWVTCEKSICFVKPEISSTQGEVICTYTDVMRITDYSSKYGKSTKTKEPYILRASDFVKVVCHSSTSGNSWYGMAFGIRDGVAVKPKTPPQVPIYAGLAGGVADIVAEDNNPFVPKHFNVLMFGFDSLSRNAFQRKLPKSYSYLVNDLKALVLKGYNIVGDGTPQALVPLLTGYTELELPETRTRMPNAKNVDVYPMIWKEYARHGYYTSFNEDVPNIGTFTYRMKGFAEQPVDHYLRTLYLEAPNMWNCCVQHCIGHQPDHVVMLEYTKNFMLKYKDSPRFGFSFHGGLSHDSINLVGAADDELNAWLRHLKDTHLLDNTILIMMSDHGNRFAEVRATLQGKQEERLPFFSFTFPKSFQERFPEQYANFKVNVDHLTTPFDVHATLQHLLSLQSGSDDTLTNNLNSDYDMQPEVVTDNLVAPRYQKLAQKRAISLFNSIPKNRSCSDAYIEPHWCACLNWQRLSLNESEPHIPVLLKAADNIVKTINDLTKSYRNLCAPLELERINWALRLHPHKELLNYKQNSDKDGYVADLSDKMRIHEELYQLQIVVGPGQSLFEASVIYDLKTFDMQTKASEISRVNKYGEQANCIYERNPELRKYCYCRA</sequence>
<name>A0A034WAC0_BACDO</name>
<evidence type="ECO:0000256" key="1">
    <source>
        <dbReference type="SAM" id="Phobius"/>
    </source>
</evidence>
<evidence type="ECO:0008006" key="3">
    <source>
        <dbReference type="Google" id="ProtNLM"/>
    </source>
</evidence>
<accession>A0A034WAC0</accession>
<dbReference type="SUPFAM" id="SSF53649">
    <property type="entry name" value="Alkaline phosphatase-like"/>
    <property type="match status" value="1"/>
</dbReference>
<dbReference type="InterPro" id="IPR017850">
    <property type="entry name" value="Alkaline_phosphatase_core_sf"/>
</dbReference>
<dbReference type="GO" id="GO:0005615">
    <property type="term" value="C:extracellular space"/>
    <property type="evidence" value="ECO:0007669"/>
    <property type="project" value="TreeGrafter"/>
</dbReference>
<feature type="transmembrane region" description="Helical" evidence="1">
    <location>
        <begin position="24"/>
        <end position="44"/>
    </location>
</feature>
<protein>
    <recommendedName>
        <fullName evidence="3">DUF229 domain-containing protein</fullName>
    </recommendedName>
</protein>
<dbReference type="RefSeq" id="XP_011203000.2">
    <property type="nucleotide sequence ID" value="XM_011204698.4"/>
</dbReference>
<dbReference type="InterPro" id="IPR004245">
    <property type="entry name" value="DUF229"/>
</dbReference>
<dbReference type="OrthoDB" id="413313at2759"/>
<proteinExistence type="predicted"/>
<dbReference type="Gene3D" id="3.40.720.10">
    <property type="entry name" value="Alkaline Phosphatase, subunit A"/>
    <property type="match status" value="1"/>
</dbReference>